<evidence type="ECO:0000256" key="1">
    <source>
        <dbReference type="SAM" id="SignalP"/>
    </source>
</evidence>
<sequence length="442" mass="51062">MRLTLIQVCSFFAHVYIVSGFVVQEQRAHLQSSTSSLAPALKDYSTFKYKYRESSQLNAVPSHFNNEEVEYTLIQDINLIPSHEWDNCLPKSTRYEGQTSAPFLKHAFLSALEASQCVSPERGWLPRHLQIKVKGSLAAYIPMYIKSHSMGEFIFDSEWADYAQQKGITYYPKILIGSPFSPVTSEKILMDSDFRDRLKDMTLLDSKKEETMDATKEFRKLVANIIISIVKSSKLSSAHINFLTDDEARDIAGELIFSQPMQVEANNVDTAHDTSTEDGALKARNKPKAVFKSVMNQIAKYTRQVYIRKTTLQYHWVNKNPETNEKYISFDDYLSCFKSKKRIKIKRERNKVLVDQNIRVDAIVGKQILEYPGLVEKMYEIYKSTVDKMFWGNLYFTLEFFEMLVESDFVNNLVFMCARFQKEDIASVKIQKGGVILSQWQQ</sequence>
<reference evidence="2 3" key="1">
    <citation type="journal article" date="2021" name="Sci. Rep.">
        <title>The genome of the diatom Chaetoceros tenuissimus carries an ancient integrated fragment of an extant virus.</title>
        <authorList>
            <person name="Hongo Y."/>
            <person name="Kimura K."/>
            <person name="Takaki Y."/>
            <person name="Yoshida Y."/>
            <person name="Baba S."/>
            <person name="Kobayashi G."/>
            <person name="Nagasaki K."/>
            <person name="Hano T."/>
            <person name="Tomaru Y."/>
        </authorList>
    </citation>
    <scope>NUCLEOTIDE SEQUENCE [LARGE SCALE GENOMIC DNA]</scope>
    <source>
        <strain evidence="2 3">NIES-3715</strain>
    </source>
</reference>
<comment type="caution">
    <text evidence="2">The sequence shown here is derived from an EMBL/GenBank/DDBJ whole genome shotgun (WGS) entry which is preliminary data.</text>
</comment>
<dbReference type="Pfam" id="PF04339">
    <property type="entry name" value="FemAB_like"/>
    <property type="match status" value="2"/>
</dbReference>
<accession>A0AAD3CK58</accession>
<dbReference type="Proteomes" id="UP001054902">
    <property type="component" value="Unassembled WGS sequence"/>
</dbReference>
<gene>
    <name evidence="2" type="ORF">CTEN210_03644</name>
</gene>
<dbReference type="EMBL" id="BLLK01000022">
    <property type="protein sequence ID" value="GFH47169.1"/>
    <property type="molecule type" value="Genomic_DNA"/>
</dbReference>
<evidence type="ECO:0000313" key="2">
    <source>
        <dbReference type="EMBL" id="GFH47169.1"/>
    </source>
</evidence>
<dbReference type="PANTHER" id="PTHR47017:SF1">
    <property type="entry name" value="ACYL-COA"/>
    <property type="match status" value="1"/>
</dbReference>
<dbReference type="InterPro" id="IPR007434">
    <property type="entry name" value="FemAB-like"/>
</dbReference>
<proteinExistence type="predicted"/>
<name>A0AAD3CK58_9STRA</name>
<dbReference type="PANTHER" id="PTHR47017">
    <property type="entry name" value="ACYL-COA"/>
    <property type="match status" value="1"/>
</dbReference>
<keyword evidence="1" id="KW-0732">Signal</keyword>
<dbReference type="InterPro" id="IPR016181">
    <property type="entry name" value="Acyl_CoA_acyltransferase"/>
</dbReference>
<organism evidence="2 3">
    <name type="scientific">Chaetoceros tenuissimus</name>
    <dbReference type="NCBI Taxonomy" id="426638"/>
    <lineage>
        <taxon>Eukaryota</taxon>
        <taxon>Sar</taxon>
        <taxon>Stramenopiles</taxon>
        <taxon>Ochrophyta</taxon>
        <taxon>Bacillariophyta</taxon>
        <taxon>Coscinodiscophyceae</taxon>
        <taxon>Chaetocerotophycidae</taxon>
        <taxon>Chaetocerotales</taxon>
        <taxon>Chaetocerotaceae</taxon>
        <taxon>Chaetoceros</taxon>
    </lineage>
</organism>
<feature type="chain" id="PRO_5042076953" evidence="1">
    <location>
        <begin position="21"/>
        <end position="442"/>
    </location>
</feature>
<feature type="signal peptide" evidence="1">
    <location>
        <begin position="1"/>
        <end position="20"/>
    </location>
</feature>
<keyword evidence="3" id="KW-1185">Reference proteome</keyword>
<protein>
    <submittedName>
        <fullName evidence="2">Uncharacterized protein</fullName>
    </submittedName>
</protein>
<dbReference type="AlphaFoldDB" id="A0AAD3CK58"/>
<evidence type="ECO:0000313" key="3">
    <source>
        <dbReference type="Proteomes" id="UP001054902"/>
    </source>
</evidence>
<dbReference type="SUPFAM" id="SSF55729">
    <property type="entry name" value="Acyl-CoA N-acyltransferases (Nat)"/>
    <property type="match status" value="1"/>
</dbReference>